<dbReference type="InterPro" id="IPR037445">
    <property type="entry name" value="MAGE"/>
</dbReference>
<dbReference type="Proteomes" id="UP000811619">
    <property type="component" value="Unassembled WGS sequence"/>
</dbReference>
<keyword evidence="4" id="KW-1185">Reference proteome</keyword>
<dbReference type="PANTHER" id="PTHR11736:SF14">
    <property type="entry name" value="NSE3 HOMOLOG, SMC5-SMC6 COMPLEX COMPONENT"/>
    <property type="match status" value="1"/>
</dbReference>
<dbReference type="GO" id="GO:0005634">
    <property type="term" value="C:nucleus"/>
    <property type="evidence" value="ECO:0007669"/>
    <property type="project" value="TreeGrafter"/>
</dbReference>
<dbReference type="GO" id="GO:0006281">
    <property type="term" value="P:DNA repair"/>
    <property type="evidence" value="ECO:0007669"/>
    <property type="project" value="TreeGrafter"/>
</dbReference>
<dbReference type="EMBL" id="SRPY01000527">
    <property type="protein sequence ID" value="KAG5922232.1"/>
    <property type="molecule type" value="Genomic_DNA"/>
</dbReference>
<protein>
    <recommendedName>
        <fullName evidence="2">MAGE domain-containing protein</fullName>
    </recommendedName>
</protein>
<feature type="domain" description="MAGE" evidence="2">
    <location>
        <begin position="61"/>
        <end position="260"/>
    </location>
</feature>
<dbReference type="PANTHER" id="PTHR11736">
    <property type="entry name" value="MELANOMA-ASSOCIATED ANTIGEN MAGE ANTIGEN"/>
    <property type="match status" value="1"/>
</dbReference>
<evidence type="ECO:0000256" key="1">
    <source>
        <dbReference type="SAM" id="MobiDB-lite"/>
    </source>
</evidence>
<dbReference type="AlphaFoldDB" id="A0A8K0J3G7"/>
<dbReference type="Gene3D" id="1.10.10.1200">
    <property type="entry name" value="MAGE homology domain, winged helix WH1 motif"/>
    <property type="match status" value="1"/>
</dbReference>
<dbReference type="InterPro" id="IPR041898">
    <property type="entry name" value="MAGE_WH1"/>
</dbReference>
<reference evidence="3" key="1">
    <citation type="journal article" date="2020" name="bioRxiv">
        <title>Whole genome comparisons of ergot fungi reveals the divergence and evolution of species within the genus Claviceps are the result of varying mechanisms driving genome evolution and host range expansion.</title>
        <authorList>
            <person name="Wyka S.A."/>
            <person name="Mondo S.J."/>
            <person name="Liu M."/>
            <person name="Dettman J."/>
            <person name="Nalam V."/>
            <person name="Broders K.D."/>
        </authorList>
    </citation>
    <scope>NUCLEOTIDE SEQUENCE</scope>
    <source>
        <strain evidence="3">CCC 489</strain>
    </source>
</reference>
<name>A0A8K0J3G7_9HYPO</name>
<evidence type="ECO:0000259" key="2">
    <source>
        <dbReference type="SMART" id="SM01373"/>
    </source>
</evidence>
<dbReference type="InterPro" id="IPR041899">
    <property type="entry name" value="MAGE_WH2"/>
</dbReference>
<comment type="caution">
    <text evidence="3">The sequence shown here is derived from an EMBL/GenBank/DDBJ whole genome shotgun (WGS) entry which is preliminary data.</text>
</comment>
<feature type="compositionally biased region" description="Acidic residues" evidence="1">
    <location>
        <begin position="35"/>
        <end position="44"/>
    </location>
</feature>
<dbReference type="Gene3D" id="1.10.10.1210">
    <property type="entry name" value="MAGE homology domain, winged helix WH2 motif"/>
    <property type="match status" value="1"/>
</dbReference>
<evidence type="ECO:0000313" key="3">
    <source>
        <dbReference type="EMBL" id="KAG5922232.1"/>
    </source>
</evidence>
<organism evidence="3 4">
    <name type="scientific">Claviceps africana</name>
    <dbReference type="NCBI Taxonomy" id="83212"/>
    <lineage>
        <taxon>Eukaryota</taxon>
        <taxon>Fungi</taxon>
        <taxon>Dikarya</taxon>
        <taxon>Ascomycota</taxon>
        <taxon>Pezizomycotina</taxon>
        <taxon>Sordariomycetes</taxon>
        <taxon>Hypocreomycetidae</taxon>
        <taxon>Hypocreales</taxon>
        <taxon>Clavicipitaceae</taxon>
        <taxon>Claviceps</taxon>
    </lineage>
</organism>
<accession>A0A8K0J3G7</accession>
<dbReference type="OrthoDB" id="205198at2759"/>
<evidence type="ECO:0000313" key="4">
    <source>
        <dbReference type="Proteomes" id="UP000811619"/>
    </source>
</evidence>
<dbReference type="InterPro" id="IPR002190">
    <property type="entry name" value="MHD_dom"/>
</dbReference>
<gene>
    <name evidence="3" type="ORF">E4U42_005544</name>
</gene>
<sequence length="304" mass="34517">MPPSASRRRPLDDEEMEDGRRLRQRTYRNLSEQEVGYDSDDGLDEEGRVERRADEQLAKKLARYALSCEFSRTPIRRDGIKERVLGNQGRSFKRVFAIAQQQLRQVWGMELRELPIREKMSLQEKRQAMRTTSQPKTGSGAYILTSTLPEAYRSAAIIAPSRIPSADEEATYVAFYTLVVSLIWLNSGELSEQKLKRYLLRLNADQNVSSDKTDMTLKRMEKHGYVIKKIERPPLGQDGDHTITWHVGPRAKEEIGIDGVMGMVREVYGGSDNDLEKKLRASLGLKENNDGRDVADQGEAGASQ</sequence>
<feature type="region of interest" description="Disordered" evidence="1">
    <location>
        <begin position="1"/>
        <end position="47"/>
    </location>
</feature>
<dbReference type="Pfam" id="PF01454">
    <property type="entry name" value="MAGE"/>
    <property type="match status" value="1"/>
</dbReference>
<dbReference type="SMART" id="SM01373">
    <property type="entry name" value="MAGE"/>
    <property type="match status" value="1"/>
</dbReference>
<proteinExistence type="predicted"/>